<feature type="domain" description="Nucleoporin Nup120 helical" evidence="5">
    <location>
        <begin position="622"/>
        <end position="752"/>
    </location>
</feature>
<proteinExistence type="predicted"/>
<comment type="subcellular location">
    <subcellularLocation>
        <location evidence="1">Nucleus</location>
    </subcellularLocation>
</comment>
<dbReference type="PANTHER" id="PTHR21286:SF0">
    <property type="entry name" value="NUCLEAR PORE COMPLEX PROTEIN NUP160"/>
    <property type="match status" value="1"/>
</dbReference>
<evidence type="ECO:0000259" key="6">
    <source>
        <dbReference type="Pfam" id="PF23300"/>
    </source>
</evidence>
<gene>
    <name evidence="7" type="ORF">G7Y89_g5712</name>
</gene>
<evidence type="ECO:0000259" key="5">
    <source>
        <dbReference type="Pfam" id="PF21486"/>
    </source>
</evidence>
<dbReference type="PANTHER" id="PTHR21286">
    <property type="entry name" value="NUCLEAR PORE COMPLEX PROTEIN NUP160"/>
    <property type="match status" value="1"/>
</dbReference>
<name>A0A8H4W3Q5_9HELO</name>
<dbReference type="InterPro" id="IPR021717">
    <property type="entry name" value="Nucleoporin_Nup160"/>
</dbReference>
<dbReference type="OrthoDB" id="67716at2759"/>
<dbReference type="Proteomes" id="UP000566819">
    <property type="component" value="Unassembled WGS sequence"/>
</dbReference>
<dbReference type="InterPro" id="IPR056548">
    <property type="entry name" value="HEAT_Nup120"/>
</dbReference>
<evidence type="ECO:0000259" key="4">
    <source>
        <dbReference type="Pfam" id="PF11715"/>
    </source>
</evidence>
<dbReference type="AlphaFoldDB" id="A0A8H4W3Q5"/>
<evidence type="ECO:0000256" key="3">
    <source>
        <dbReference type="ARBA" id="ARBA00023242"/>
    </source>
</evidence>
<dbReference type="Pfam" id="PF11715">
    <property type="entry name" value="Beta-prop_Nup120_160"/>
    <property type="match status" value="1"/>
</dbReference>
<evidence type="ECO:0000256" key="2">
    <source>
        <dbReference type="ARBA" id="ARBA00022448"/>
    </source>
</evidence>
<sequence length="1180" mass="132843">MESRSPFYAYKETRLDLDSSAPDSTIAIRLPAHGASSWASRATQKRSQTLELPIAEDEDTFRQRHLATAASVYHRVHQKSPRSFLWRVLEDGKVLSIRAIDLSRQSKSADANLTLRLYFPTPIVPCGIALSDSEEHDVLSAFVLTESHHLYTLTLRPDFFRKTTSTEENIGDWCKSYLSSAFSFKRTHRLVALTADELLISLTDGGLLKLSRKSGGDGSEWKEVFYNDGGWSHSFRSLIPFHGSNTIQHGKHSIEVSSATSIASPITGLNGMPYSFTVSLDHRLRVWNLATGKIAYMGDLLNQDIDPSDTVKKVIDPSLSQLVKVYDDEQTALCITYSPLGTGQFKFWNVVPNQNGSLEVTDLFPNNVLEPRAPSSDLWTMADFSVILDPTDQNDYTLWTMWKNNTTYRVQKLNFQSGSTTRVRNAWNDGWSAMATETLRDIPVPTSFPGDSLDITDKYLEYILYPGRFTTATIETGLALYEQKSKGSKNSQRRNESLPERMCSIIASSHSLGRTSDGNMDYAHLRAATEDQWRRFCRLLVELDKLRGEAQSLAIDPEGNMPWVILADGISAVRECSDLEQIWHNPLAYPPGSEHVALPLLAAVDFRQSFSDRFLHSCKTLLLGELFEEPSLPDPARMREFYNKCDFANQIGDEDYAALVKNLGGGFKNVTLEVYEAMLDLLRAPKGLERPQEKLRLAEFGNKLVVRGIQEIIELHRGICLDQIVLLILIEGEINYGEEGIQFETATVFSQLLTILKKLELLNWLTSTRISLPVGKNERSNSITEKSSKLQIATKTMTVLEGVFRQILTLNLRPFEIMTSALTEIIRQICTPDSDYEDAPSLMQSFLLRHDRPDLAMDFSRFLGQDPFSTYIQGRACLAYNDPQTAARFFKKAAYGMADPNPKIPSENRSGGYLDETEHNSLNAGLPEYYSHIVALYDKEKVFSFVVDFARLALQFVRSSSDNPQHHLLRTEMHSRLFNAAIQTARFELAHSTLCLFTDHALQHSSVRTLITKMCETSYASQLTDLPFIGLQDEVDEILAQKCQSIVDVTVGVPYHKILYAWRVRRNDFRGAAAISLERLQRLQQSGDGDRALGDDVLETPITKQYVALINALSCVDPQQAWILCEEPVRKGASKGGVQPKRKVITLEDVRKEYQGELDRIAAIENNQFAFAGGDEMDVL</sequence>
<feature type="domain" description="Nucleoporin nup120-like HEAT repeat" evidence="6">
    <location>
        <begin position="843"/>
        <end position="1016"/>
    </location>
</feature>
<dbReference type="GO" id="GO:0017056">
    <property type="term" value="F:structural constituent of nuclear pore"/>
    <property type="evidence" value="ECO:0007669"/>
    <property type="project" value="TreeGrafter"/>
</dbReference>
<feature type="domain" description="Nucleoporin Nup120/160 beta-propeller" evidence="4">
    <location>
        <begin position="82"/>
        <end position="580"/>
    </location>
</feature>
<dbReference type="GO" id="GO:0005643">
    <property type="term" value="C:nuclear pore"/>
    <property type="evidence" value="ECO:0007669"/>
    <property type="project" value="TreeGrafter"/>
</dbReference>
<keyword evidence="2" id="KW-0813">Transport</keyword>
<reference evidence="7 8" key="1">
    <citation type="submission" date="2020-03" db="EMBL/GenBank/DDBJ databases">
        <title>Draft Genome Sequence of Cudoniella acicularis.</title>
        <authorList>
            <person name="Buettner E."/>
            <person name="Kellner H."/>
        </authorList>
    </citation>
    <scope>NUCLEOTIDE SEQUENCE [LARGE SCALE GENOMIC DNA]</scope>
    <source>
        <strain evidence="7 8">DSM 108380</strain>
    </source>
</reference>
<dbReference type="Pfam" id="PF21486">
    <property type="entry name" value="NUP120_helical"/>
    <property type="match status" value="1"/>
</dbReference>
<evidence type="ECO:0000256" key="1">
    <source>
        <dbReference type="ARBA" id="ARBA00004123"/>
    </source>
</evidence>
<comment type="caution">
    <text evidence="7">The sequence shown here is derived from an EMBL/GenBank/DDBJ whole genome shotgun (WGS) entry which is preliminary data.</text>
</comment>
<dbReference type="InterPro" id="IPR048884">
    <property type="entry name" value="Nup120_helical"/>
</dbReference>
<protein>
    <submittedName>
        <fullName evidence="7">Uncharacterized protein</fullName>
    </submittedName>
</protein>
<dbReference type="Pfam" id="PF23300">
    <property type="entry name" value="HEAT_Nup120"/>
    <property type="match status" value="1"/>
</dbReference>
<keyword evidence="3" id="KW-0539">Nucleus</keyword>
<accession>A0A8H4W3Q5</accession>
<evidence type="ECO:0000313" key="7">
    <source>
        <dbReference type="EMBL" id="KAF4632411.1"/>
    </source>
</evidence>
<evidence type="ECO:0000313" key="8">
    <source>
        <dbReference type="Proteomes" id="UP000566819"/>
    </source>
</evidence>
<dbReference type="EMBL" id="JAAMPI010000349">
    <property type="protein sequence ID" value="KAF4632411.1"/>
    <property type="molecule type" value="Genomic_DNA"/>
</dbReference>
<keyword evidence="8" id="KW-1185">Reference proteome</keyword>
<dbReference type="InterPro" id="IPR059141">
    <property type="entry name" value="Beta-prop_Nup120_160"/>
</dbReference>
<organism evidence="7 8">
    <name type="scientific">Cudoniella acicularis</name>
    <dbReference type="NCBI Taxonomy" id="354080"/>
    <lineage>
        <taxon>Eukaryota</taxon>
        <taxon>Fungi</taxon>
        <taxon>Dikarya</taxon>
        <taxon>Ascomycota</taxon>
        <taxon>Pezizomycotina</taxon>
        <taxon>Leotiomycetes</taxon>
        <taxon>Helotiales</taxon>
        <taxon>Tricladiaceae</taxon>
        <taxon>Cudoniella</taxon>
    </lineage>
</organism>